<proteinExistence type="predicted"/>
<dbReference type="EMBL" id="JADFFL010000012">
    <property type="protein sequence ID" value="MBE9664522.1"/>
    <property type="molecule type" value="Genomic_DNA"/>
</dbReference>
<name>A0A929PZK6_9SPHI</name>
<reference evidence="6" key="1">
    <citation type="submission" date="2020-10" db="EMBL/GenBank/DDBJ databases">
        <title>Mucilaginibacter mali sp. nov., isolated from rhizosphere soil of apple orchard.</title>
        <authorList>
            <person name="Lee J.-S."/>
            <person name="Kim H.S."/>
            <person name="Kim J.-S."/>
        </authorList>
    </citation>
    <scope>NUCLEOTIDE SEQUENCE</scope>
    <source>
        <strain evidence="6">KCTC 22746</strain>
    </source>
</reference>
<dbReference type="InterPro" id="IPR041700">
    <property type="entry name" value="OMP_b-brl_3"/>
</dbReference>
<feature type="signal peptide" evidence="4">
    <location>
        <begin position="1"/>
        <end position="21"/>
    </location>
</feature>
<evidence type="ECO:0000259" key="5">
    <source>
        <dbReference type="Pfam" id="PF14905"/>
    </source>
</evidence>
<organism evidence="6 7">
    <name type="scientific">Mucilaginibacter myungsuensis</name>
    <dbReference type="NCBI Taxonomy" id="649104"/>
    <lineage>
        <taxon>Bacteria</taxon>
        <taxon>Pseudomonadati</taxon>
        <taxon>Bacteroidota</taxon>
        <taxon>Sphingobacteriia</taxon>
        <taxon>Sphingobacteriales</taxon>
        <taxon>Sphingobacteriaceae</taxon>
        <taxon>Mucilaginibacter</taxon>
    </lineage>
</organism>
<feature type="domain" description="Outer membrane protein beta-barrel" evidence="5">
    <location>
        <begin position="391"/>
        <end position="782"/>
    </location>
</feature>
<dbReference type="SUPFAM" id="SSF56935">
    <property type="entry name" value="Porins"/>
    <property type="match status" value="1"/>
</dbReference>
<comment type="caution">
    <text evidence="6">The sequence shown here is derived from an EMBL/GenBank/DDBJ whole genome shotgun (WGS) entry which is preliminary data.</text>
</comment>
<feature type="chain" id="PRO_5036704279" evidence="4">
    <location>
        <begin position="22"/>
        <end position="805"/>
    </location>
</feature>
<keyword evidence="7" id="KW-1185">Reference proteome</keyword>
<gene>
    <name evidence="6" type="ORF">IRJ16_21760</name>
</gene>
<keyword evidence="4" id="KW-0732">Signal</keyword>
<evidence type="ECO:0000313" key="6">
    <source>
        <dbReference type="EMBL" id="MBE9664522.1"/>
    </source>
</evidence>
<accession>A0A929PZK6</accession>
<dbReference type="GO" id="GO:0009279">
    <property type="term" value="C:cell outer membrane"/>
    <property type="evidence" value="ECO:0007669"/>
    <property type="project" value="UniProtKB-SubCell"/>
</dbReference>
<evidence type="ECO:0000256" key="4">
    <source>
        <dbReference type="SAM" id="SignalP"/>
    </source>
</evidence>
<dbReference type="AlphaFoldDB" id="A0A929PZK6"/>
<evidence type="ECO:0000256" key="2">
    <source>
        <dbReference type="ARBA" id="ARBA00023136"/>
    </source>
</evidence>
<dbReference type="Pfam" id="PF14905">
    <property type="entry name" value="OMP_b-brl_3"/>
    <property type="match status" value="1"/>
</dbReference>
<protein>
    <submittedName>
        <fullName evidence="6">TonB-dependent receptor</fullName>
    </submittedName>
</protein>
<evidence type="ECO:0000256" key="3">
    <source>
        <dbReference type="ARBA" id="ARBA00023237"/>
    </source>
</evidence>
<dbReference type="PANTHER" id="PTHR40980">
    <property type="entry name" value="PLUG DOMAIN-CONTAINING PROTEIN"/>
    <property type="match status" value="1"/>
</dbReference>
<keyword evidence="3" id="KW-0998">Cell outer membrane</keyword>
<keyword evidence="2" id="KW-0472">Membrane</keyword>
<comment type="subcellular location">
    <subcellularLocation>
        <location evidence="1">Cell outer membrane</location>
    </subcellularLocation>
</comment>
<evidence type="ECO:0000313" key="7">
    <source>
        <dbReference type="Proteomes" id="UP000622475"/>
    </source>
</evidence>
<dbReference type="InterPro" id="IPR036942">
    <property type="entry name" value="Beta-barrel_TonB_sf"/>
</dbReference>
<keyword evidence="6" id="KW-0675">Receptor</keyword>
<dbReference type="Proteomes" id="UP000622475">
    <property type="component" value="Unassembled WGS sequence"/>
</dbReference>
<dbReference type="PANTHER" id="PTHR40980:SF4">
    <property type="entry name" value="TONB-DEPENDENT RECEPTOR-LIKE BETA-BARREL DOMAIN-CONTAINING PROTEIN"/>
    <property type="match status" value="1"/>
</dbReference>
<sequence length="805" mass="88303">MKLKTILALIFLMIGSVASFAQGIPGKSAIRGRLIDSATRKPAEFVTVSLSNTNKQQIKVVAGKIDGTFVMTDIQHGKFVLNFLLLGYNTKTIDVTIDNSKQLLDLGEIVINTASKQLKTVSVKAARPVISQEADRLAYDVQADPAGKHSTVLEMMRKVPMLTVDGEDNVQLNGASGARIFINGKPSSLMERNAKDVLKSMPASSIQKIEVITTPSSKYDAEGVAGIINIVTNKALADGYNANISLNHRLPLGGPSVGGAYSTKSGKLGLSLFGGAGSANTPTTTNDIARTGKNGATSALFQYGDREKDDRNAYLGIELSYELDSLDLLSGQFNINGSKGTGSIFQNSVLRNNGVVEQVYDLFNQNDNNGRGADAAINYQKGYRRHKNQLTTLSYRYFGFANEQNADQRFANRLDYDLPNFRQANRSIMNEHTVQLDHVYPINKSSIEAGAKAIYRTNESDFKYLSADAADNYAIDPAKTNTFNNMQTILAAYSSYQYSAKSWSVKAGVRLENTIIDADFLTTATQVKQNYFNVVPSVVFSRRFKTTGITFGWNQRIQRPGINQLNPFVDRSNPSFETTGNPDLRPTQGNQIRIGFDRTGKWNLVTSLVCNWINGLIFPVSQYDEATTITRTRFENTGGAIAAGTNINFTYPISPALGLSLNGSLVHGWADGISNGQPIKNRGFMYNCNLATNLKLNNGWRVGANAYLNGGQLTVQQRSNAYVTTTLNASKDIIKDKLTFSALVNNPFDKYRLNVTNAFGPNFDQLSNDQQNFRVFGASLNYKFGKLKEAIKKNKRGINNDDVSN</sequence>
<dbReference type="InterPro" id="IPR037066">
    <property type="entry name" value="Plug_dom_sf"/>
</dbReference>
<dbReference type="Gene3D" id="2.170.130.10">
    <property type="entry name" value="TonB-dependent receptor, plug domain"/>
    <property type="match status" value="1"/>
</dbReference>
<dbReference type="SUPFAM" id="SSF49464">
    <property type="entry name" value="Carboxypeptidase regulatory domain-like"/>
    <property type="match status" value="1"/>
</dbReference>
<dbReference type="Gene3D" id="2.40.170.20">
    <property type="entry name" value="TonB-dependent receptor, beta-barrel domain"/>
    <property type="match status" value="1"/>
</dbReference>
<evidence type="ECO:0000256" key="1">
    <source>
        <dbReference type="ARBA" id="ARBA00004442"/>
    </source>
</evidence>
<dbReference type="Pfam" id="PF13715">
    <property type="entry name" value="CarbopepD_reg_2"/>
    <property type="match status" value="1"/>
</dbReference>
<dbReference type="RefSeq" id="WP_194113905.1">
    <property type="nucleotide sequence ID" value="NZ_JADFFL010000012.1"/>
</dbReference>
<dbReference type="InterPro" id="IPR008969">
    <property type="entry name" value="CarboxyPept-like_regulatory"/>
</dbReference>